<organism evidence="1 2">
    <name type="scientific">Lysobacter gummosus</name>
    <dbReference type="NCBI Taxonomy" id="262324"/>
    <lineage>
        <taxon>Bacteria</taxon>
        <taxon>Pseudomonadati</taxon>
        <taxon>Pseudomonadota</taxon>
        <taxon>Gammaproteobacteria</taxon>
        <taxon>Lysobacterales</taxon>
        <taxon>Lysobacteraceae</taxon>
        <taxon>Lysobacter</taxon>
    </lineage>
</organism>
<evidence type="ECO:0000313" key="1">
    <source>
        <dbReference type="EMBL" id="UNP29466.1"/>
    </source>
</evidence>
<sequence length="451" mass="49849">MIDWNAVEDCFVADATAALRALFARHPEQAFYVAALYGAYRELDGPIYLPSLAANSLQALGRDTPMSDPPCEFHSEAWNPPDWQWPDLDFAGPALCEWAARLDRHARDASREQWLDSERRWLQVLVAACRRIAEALAALPMRAPLLVVFVHDEEHVETLLRQCLDEPVFARLFPGQLAIERERARLDALAPSARAEALLELAQRHDSLLGWQEIDERLCAIGAAAVPALLARLRADARDWRAAMLLGRIGEATTEVVEALRRQAGERGEASARAWAARSLALLGDNDWLFAQLERGAGTPALEGLCAPYRHSRDGSRCRLDYAVLERLLAGPARTAAQALEILKPGSGYGSLRAQDIDEALRGLRSGFPFVRRHAAIVLSERGLGARAGERILPALAERIGRDEDPEVRWFSVLGLGDWKSDARPWHAAAEAALADPDPRVRDAARRCLDG</sequence>
<dbReference type="Gene3D" id="1.25.10.10">
    <property type="entry name" value="Leucine-rich Repeat Variant"/>
    <property type="match status" value="1"/>
</dbReference>
<dbReference type="EMBL" id="CP093547">
    <property type="protein sequence ID" value="UNP29466.1"/>
    <property type="molecule type" value="Genomic_DNA"/>
</dbReference>
<name>A0ABY3XEC0_9GAMM</name>
<gene>
    <name evidence="1" type="ORF">MOV92_23890</name>
</gene>
<dbReference type="Proteomes" id="UP000829194">
    <property type="component" value="Chromosome"/>
</dbReference>
<keyword evidence="2" id="KW-1185">Reference proteome</keyword>
<dbReference type="InterPro" id="IPR011989">
    <property type="entry name" value="ARM-like"/>
</dbReference>
<reference evidence="1 2" key="1">
    <citation type="submission" date="2022-03" db="EMBL/GenBank/DDBJ databases">
        <title>Complete genome sequence of Lysobacter capsici VKM B-2533 and Lysobacter gummosus 10.1.1, promising sources of lytic agents.</title>
        <authorList>
            <person name="Tarlachkov S.V."/>
            <person name="Kudryakova I.V."/>
            <person name="Afoshin A.S."/>
            <person name="Leontyevskaya E.A."/>
            <person name="Leontyevskaya N.V."/>
        </authorList>
    </citation>
    <scope>NUCLEOTIDE SEQUENCE [LARGE SCALE GENOMIC DNA]</scope>
    <source>
        <strain evidence="1 2">10.1.1</strain>
    </source>
</reference>
<dbReference type="Pfam" id="PF13646">
    <property type="entry name" value="HEAT_2"/>
    <property type="match status" value="1"/>
</dbReference>
<evidence type="ECO:0000313" key="2">
    <source>
        <dbReference type="Proteomes" id="UP000829194"/>
    </source>
</evidence>
<dbReference type="RefSeq" id="WP_187313088.1">
    <property type="nucleotide sequence ID" value="NZ_CP011131.1"/>
</dbReference>
<dbReference type="SUPFAM" id="SSF48371">
    <property type="entry name" value="ARM repeat"/>
    <property type="match status" value="1"/>
</dbReference>
<proteinExistence type="predicted"/>
<accession>A0ABY3XEC0</accession>
<protein>
    <submittedName>
        <fullName evidence="1">DUF4303 domain-containing protein</fullName>
    </submittedName>
</protein>
<dbReference type="InterPro" id="IPR016024">
    <property type="entry name" value="ARM-type_fold"/>
</dbReference>